<accession>A3ZWL8</accession>
<keyword evidence="1" id="KW-0812">Transmembrane</keyword>
<evidence type="ECO:0000256" key="1">
    <source>
        <dbReference type="SAM" id="Phobius"/>
    </source>
</evidence>
<sequence length="301" mass="32424">MFYSSHRARSGFTLVELLVVIAIIGVLIALLLPAVQQAREAARRTQCLNNLKQVGLSLHNFHDTYQELPPTRIVINYLGWSAMLLPFMEQTALYDSLDMTKSYKNQLAAAQQTPVAGYVCPSRHSVGDLATDIETSTGTIPDDQGAVGDYATCDGHSGDDAYYRQSTATGMMIIAEGNSTKWKSRTRLASVTDGLSNTIAMGEKHIREVNLLSEPAGGDGPVFSGWAYSITRAAGPGYPLAKNPKDTVSGAQKLVFGSFHPGVVNFVLGDASVRSIAVTVDTTNLGYLANRNDNEVISVDF</sequence>
<dbReference type="OrthoDB" id="255848at2"/>
<proteinExistence type="predicted"/>
<reference evidence="3 4" key="1">
    <citation type="submission" date="2006-02" db="EMBL/GenBank/DDBJ databases">
        <authorList>
            <person name="Amann R."/>
            <person name="Ferriera S."/>
            <person name="Johnson J."/>
            <person name="Kravitz S."/>
            <person name="Halpern A."/>
            <person name="Remington K."/>
            <person name="Beeson K."/>
            <person name="Tran B."/>
            <person name="Rogers Y.-H."/>
            <person name="Friedman R."/>
            <person name="Venter J.C."/>
        </authorList>
    </citation>
    <scope>NUCLEOTIDE SEQUENCE [LARGE SCALE GENOMIC DNA]</scope>
    <source>
        <strain evidence="3 4">DSM 3645</strain>
    </source>
</reference>
<dbReference type="NCBIfam" id="TIGR02532">
    <property type="entry name" value="IV_pilin_GFxxxE"/>
    <property type="match status" value="1"/>
</dbReference>
<dbReference type="Gene3D" id="3.30.700.10">
    <property type="entry name" value="Glycoprotein, Type 4 Pilin"/>
    <property type="match status" value="1"/>
</dbReference>
<gene>
    <name evidence="3" type="ORF">DSM3645_13550</name>
</gene>
<dbReference type="InterPro" id="IPR045584">
    <property type="entry name" value="Pilin-like"/>
</dbReference>
<keyword evidence="1" id="KW-1133">Transmembrane helix</keyword>
<dbReference type="PANTHER" id="PTHR30093">
    <property type="entry name" value="GENERAL SECRETION PATHWAY PROTEIN G"/>
    <property type="match status" value="1"/>
</dbReference>
<dbReference type="Proteomes" id="UP000004358">
    <property type="component" value="Unassembled WGS sequence"/>
</dbReference>
<comment type="caution">
    <text evidence="3">The sequence shown here is derived from an EMBL/GenBank/DDBJ whole genome shotgun (WGS) entry which is preliminary data.</text>
</comment>
<dbReference type="HOGENOM" id="CLU_041661_0_0_0"/>
<feature type="transmembrane region" description="Helical" evidence="1">
    <location>
        <begin position="12"/>
        <end position="35"/>
    </location>
</feature>
<dbReference type="Pfam" id="PF07596">
    <property type="entry name" value="SBP_bac_10"/>
    <property type="match status" value="1"/>
</dbReference>
<protein>
    <recommendedName>
        <fullName evidence="2">DUF1559 domain-containing protein</fullName>
    </recommendedName>
</protein>
<dbReference type="NCBIfam" id="TIGR04294">
    <property type="entry name" value="pre_pil_HX9DG"/>
    <property type="match status" value="1"/>
</dbReference>
<dbReference type="InterPro" id="IPR027558">
    <property type="entry name" value="Pre_pil_HX9DG_C"/>
</dbReference>
<feature type="domain" description="DUF1559" evidence="2">
    <location>
        <begin position="36"/>
        <end position="281"/>
    </location>
</feature>
<organism evidence="3 4">
    <name type="scientific">Blastopirellula marina DSM 3645</name>
    <dbReference type="NCBI Taxonomy" id="314230"/>
    <lineage>
        <taxon>Bacteria</taxon>
        <taxon>Pseudomonadati</taxon>
        <taxon>Planctomycetota</taxon>
        <taxon>Planctomycetia</taxon>
        <taxon>Pirellulales</taxon>
        <taxon>Pirellulaceae</taxon>
        <taxon>Blastopirellula</taxon>
    </lineage>
</organism>
<name>A3ZWL8_9BACT</name>
<dbReference type="RefSeq" id="WP_002650608.1">
    <property type="nucleotide sequence ID" value="NZ_CH672376.1"/>
</dbReference>
<dbReference type="eggNOG" id="COG2165">
    <property type="taxonomic scope" value="Bacteria"/>
</dbReference>
<keyword evidence="1" id="KW-0472">Membrane</keyword>
<dbReference type="SUPFAM" id="SSF54523">
    <property type="entry name" value="Pili subunits"/>
    <property type="match status" value="1"/>
</dbReference>
<dbReference type="STRING" id="314230.DSM3645_13550"/>
<evidence type="ECO:0000259" key="2">
    <source>
        <dbReference type="Pfam" id="PF07596"/>
    </source>
</evidence>
<dbReference type="PANTHER" id="PTHR30093:SF2">
    <property type="entry name" value="TYPE II SECRETION SYSTEM PROTEIN H"/>
    <property type="match status" value="1"/>
</dbReference>
<dbReference type="PROSITE" id="PS00409">
    <property type="entry name" value="PROKAR_NTER_METHYL"/>
    <property type="match status" value="1"/>
</dbReference>
<dbReference type="InterPro" id="IPR011453">
    <property type="entry name" value="DUF1559"/>
</dbReference>
<dbReference type="InterPro" id="IPR012902">
    <property type="entry name" value="N_methyl_site"/>
</dbReference>
<evidence type="ECO:0000313" key="3">
    <source>
        <dbReference type="EMBL" id="EAQ78992.1"/>
    </source>
</evidence>
<dbReference type="Pfam" id="PF07963">
    <property type="entry name" value="N_methyl"/>
    <property type="match status" value="1"/>
</dbReference>
<dbReference type="AlphaFoldDB" id="A3ZWL8"/>
<dbReference type="EMBL" id="AANZ01000016">
    <property type="protein sequence ID" value="EAQ78992.1"/>
    <property type="molecule type" value="Genomic_DNA"/>
</dbReference>
<evidence type="ECO:0000313" key="4">
    <source>
        <dbReference type="Proteomes" id="UP000004358"/>
    </source>
</evidence>